<evidence type="ECO:0008006" key="5">
    <source>
        <dbReference type="Google" id="ProtNLM"/>
    </source>
</evidence>
<comment type="subcellular location">
    <subcellularLocation>
        <location evidence="1">Nucleus</location>
    </subcellularLocation>
</comment>
<dbReference type="AlphaFoldDB" id="A0A1Y1XZK9"/>
<evidence type="ECO:0000256" key="1">
    <source>
        <dbReference type="ARBA" id="ARBA00004123"/>
    </source>
</evidence>
<proteinExistence type="predicted"/>
<dbReference type="PANTHER" id="PTHR13489:SF0">
    <property type="entry name" value="MINI-CHROMOSOME MAINTENANCE COMPLEX-BINDING PROTEIN"/>
    <property type="match status" value="1"/>
</dbReference>
<dbReference type="GO" id="GO:0005634">
    <property type="term" value="C:nucleus"/>
    <property type="evidence" value="ECO:0007669"/>
    <property type="project" value="UniProtKB-SubCell"/>
</dbReference>
<name>A0A1Y1XZK9_9FUNG</name>
<dbReference type="OrthoDB" id="329666at2759"/>
<dbReference type="InParanoid" id="A0A1Y1XZK9"/>
<reference evidence="3 4" key="1">
    <citation type="submission" date="2016-07" db="EMBL/GenBank/DDBJ databases">
        <title>Pervasive Adenine N6-methylation of Active Genes in Fungi.</title>
        <authorList>
            <consortium name="DOE Joint Genome Institute"/>
            <person name="Mondo S.J."/>
            <person name="Dannebaum R.O."/>
            <person name="Kuo R.C."/>
            <person name="Labutti K."/>
            <person name="Haridas S."/>
            <person name="Kuo A."/>
            <person name="Salamov A."/>
            <person name="Ahrendt S.R."/>
            <person name="Lipzen A."/>
            <person name="Sullivan W."/>
            <person name="Andreopoulos W.B."/>
            <person name="Clum A."/>
            <person name="Lindquist E."/>
            <person name="Daum C."/>
            <person name="Ramamoorthy G.K."/>
            <person name="Gryganskyi A."/>
            <person name="Culley D."/>
            <person name="Magnuson J.K."/>
            <person name="James T.Y."/>
            <person name="O'Malley M.A."/>
            <person name="Stajich J.E."/>
            <person name="Spatafora J.W."/>
            <person name="Visel A."/>
            <person name="Grigoriev I.V."/>
        </authorList>
    </citation>
    <scope>NUCLEOTIDE SEQUENCE [LARGE SCALE GENOMIC DNA]</scope>
    <source>
        <strain evidence="3 4">CBS 931.73</strain>
    </source>
</reference>
<organism evidence="3 4">
    <name type="scientific">Basidiobolus meristosporus CBS 931.73</name>
    <dbReference type="NCBI Taxonomy" id="1314790"/>
    <lineage>
        <taxon>Eukaryota</taxon>
        <taxon>Fungi</taxon>
        <taxon>Fungi incertae sedis</taxon>
        <taxon>Zoopagomycota</taxon>
        <taxon>Entomophthoromycotina</taxon>
        <taxon>Basidiobolomycetes</taxon>
        <taxon>Basidiobolales</taxon>
        <taxon>Basidiobolaceae</taxon>
        <taxon>Basidiobolus</taxon>
    </lineage>
</organism>
<comment type="caution">
    <text evidence="3">The sequence shown here is derived from an EMBL/GenBank/DDBJ whole genome shotgun (WGS) entry which is preliminary data.</text>
</comment>
<dbReference type="PANTHER" id="PTHR13489">
    <property type="entry name" value="MINI-CHROMOSOME MAINTENANCE COMPLEX-BINDING PROTEIN"/>
    <property type="match status" value="1"/>
</dbReference>
<dbReference type="GO" id="GO:0006261">
    <property type="term" value="P:DNA-templated DNA replication"/>
    <property type="evidence" value="ECO:0007669"/>
    <property type="project" value="TreeGrafter"/>
</dbReference>
<evidence type="ECO:0000313" key="4">
    <source>
        <dbReference type="Proteomes" id="UP000193498"/>
    </source>
</evidence>
<gene>
    <name evidence="3" type="ORF">K493DRAFT_317462</name>
</gene>
<evidence type="ECO:0000256" key="2">
    <source>
        <dbReference type="ARBA" id="ARBA00023242"/>
    </source>
</evidence>
<keyword evidence="2" id="KW-0539">Nucleus</keyword>
<sequence>MVSSETLEFINNPLEVLQKVFEAAWGNGQYSSSSSGFTEYFNSIFNTEEKVRQIPSLTYQTTTQLSRNTLVRFRGMVQDTSLGQECFIDVLESTDKSNGGKVYHCHRFTDVDLEEETEQFVRHFDSPNNRVDEKQLFFCVTIPGETTWAKNQAETIYPFPQEDHLPVLVKVYGNEEGPKVGEIVEFIGVYTPPTPSTATPNTMNADFGVNESPVDATSVPCLHTIVYRKIDEKTVPESRVAELRQEAESIRSKLIEYLASSLGGDQLAAEFLLLQLMSYVHTRKSGLCLGNLSLNICKVPDTLPEGATSSGVPLKSFTSNLANVLTSVLPKFYTLPLALSLLNNNSFTPKSDEFLKSGMLQVPDGTTLLIDETALDEGNLNDSGVRNINELHSILQTQELTYVFPYYEMKFPVNIGLIVLSNAKTFLPVDCVVPLEPTSATPFAVDECLLEKFRAYLMAFRHTDYNIPEHISQVLQEDFVKRRQEAYAAGQELMSQGDMLFLLTLARLHIWKYTVELNESRKQRVNGLPSRQATTPTLNR</sequence>
<dbReference type="Proteomes" id="UP000193498">
    <property type="component" value="Unassembled WGS sequence"/>
</dbReference>
<dbReference type="InterPro" id="IPR019140">
    <property type="entry name" value="MCM_complex-bd"/>
</dbReference>
<protein>
    <recommendedName>
        <fullName evidence="5">Mini-chromosome maintenance complex-binding protein</fullName>
    </recommendedName>
</protein>
<evidence type="ECO:0000313" key="3">
    <source>
        <dbReference type="EMBL" id="ORX91169.1"/>
    </source>
</evidence>
<dbReference type="GO" id="GO:0003682">
    <property type="term" value="F:chromatin binding"/>
    <property type="evidence" value="ECO:0007669"/>
    <property type="project" value="TreeGrafter"/>
</dbReference>
<dbReference type="EMBL" id="MCFE01000338">
    <property type="protein sequence ID" value="ORX91169.1"/>
    <property type="molecule type" value="Genomic_DNA"/>
</dbReference>
<keyword evidence="4" id="KW-1185">Reference proteome</keyword>
<accession>A0A1Y1XZK9</accession>
<dbReference type="Pfam" id="PF09739">
    <property type="entry name" value="MCM_bind"/>
    <property type="match status" value="2"/>
</dbReference>
<dbReference type="STRING" id="1314790.A0A1Y1XZK9"/>
<dbReference type="FunCoup" id="A0A1Y1XZK9">
    <property type="interactions" value="18"/>
</dbReference>